<feature type="non-terminal residue" evidence="1">
    <location>
        <position position="1"/>
    </location>
</feature>
<name>A0ACA9RKA8_9GLOM</name>
<sequence>HLSDDGDIRTTSGDVDKEKVLGMLSGGYFINQIIRADLS</sequence>
<reference evidence="1" key="1">
    <citation type="submission" date="2021-06" db="EMBL/GenBank/DDBJ databases">
        <authorList>
            <person name="Kallberg Y."/>
            <person name="Tangrot J."/>
            <person name="Rosling A."/>
        </authorList>
    </citation>
    <scope>NUCLEOTIDE SEQUENCE</scope>
    <source>
        <strain evidence="1">MA461A</strain>
    </source>
</reference>
<accession>A0ACA9RKA8</accession>
<comment type="caution">
    <text evidence="1">The sequence shown here is derived from an EMBL/GenBank/DDBJ whole genome shotgun (WGS) entry which is preliminary data.</text>
</comment>
<protein>
    <submittedName>
        <fullName evidence="1">6690_t:CDS:1</fullName>
    </submittedName>
</protein>
<evidence type="ECO:0000313" key="1">
    <source>
        <dbReference type="EMBL" id="CAG8796756.1"/>
    </source>
</evidence>
<dbReference type="Proteomes" id="UP000789920">
    <property type="component" value="Unassembled WGS sequence"/>
</dbReference>
<gene>
    <name evidence="1" type="ORF">RPERSI_LOCUS20221</name>
</gene>
<evidence type="ECO:0000313" key="2">
    <source>
        <dbReference type="Proteomes" id="UP000789920"/>
    </source>
</evidence>
<dbReference type="EMBL" id="CAJVQC010056701">
    <property type="protein sequence ID" value="CAG8796756.1"/>
    <property type="molecule type" value="Genomic_DNA"/>
</dbReference>
<organism evidence="1 2">
    <name type="scientific">Racocetra persica</name>
    <dbReference type="NCBI Taxonomy" id="160502"/>
    <lineage>
        <taxon>Eukaryota</taxon>
        <taxon>Fungi</taxon>
        <taxon>Fungi incertae sedis</taxon>
        <taxon>Mucoromycota</taxon>
        <taxon>Glomeromycotina</taxon>
        <taxon>Glomeromycetes</taxon>
        <taxon>Diversisporales</taxon>
        <taxon>Gigasporaceae</taxon>
        <taxon>Racocetra</taxon>
    </lineage>
</organism>
<keyword evidence="2" id="KW-1185">Reference proteome</keyword>
<proteinExistence type="predicted"/>